<sequence>MMMGRPPQPHPGAAALFQLFQQFLIVPFTVFDSSFQNYLNNLSKIKLLTILYNLLFPRSSPLERWIRNSPLGIVLSIRS</sequence>
<evidence type="ECO:0000313" key="1">
    <source>
        <dbReference type="EMBL" id="KOF89409.1"/>
    </source>
</evidence>
<dbReference type="AlphaFoldDB" id="A0A0L8HJU8"/>
<reference evidence="1" key="1">
    <citation type="submission" date="2015-07" db="EMBL/GenBank/DDBJ databases">
        <title>MeaNS - Measles Nucleotide Surveillance Program.</title>
        <authorList>
            <person name="Tran T."/>
            <person name="Druce J."/>
        </authorList>
    </citation>
    <scope>NUCLEOTIDE SEQUENCE</scope>
    <source>
        <strain evidence="1">UCB-OBI-ISO-001</strain>
        <tissue evidence="1">Gonad</tissue>
    </source>
</reference>
<protein>
    <submittedName>
        <fullName evidence="1">Uncharacterized protein</fullName>
    </submittedName>
</protein>
<organism evidence="1">
    <name type="scientific">Octopus bimaculoides</name>
    <name type="common">California two-spotted octopus</name>
    <dbReference type="NCBI Taxonomy" id="37653"/>
    <lineage>
        <taxon>Eukaryota</taxon>
        <taxon>Metazoa</taxon>
        <taxon>Spiralia</taxon>
        <taxon>Lophotrochozoa</taxon>
        <taxon>Mollusca</taxon>
        <taxon>Cephalopoda</taxon>
        <taxon>Coleoidea</taxon>
        <taxon>Octopodiformes</taxon>
        <taxon>Octopoda</taxon>
        <taxon>Incirrata</taxon>
        <taxon>Octopodidae</taxon>
        <taxon>Octopus</taxon>
    </lineage>
</organism>
<proteinExistence type="predicted"/>
<gene>
    <name evidence="1" type="ORF">OCBIM_22013139mg</name>
</gene>
<name>A0A0L8HJU8_OCTBM</name>
<accession>A0A0L8HJU8</accession>
<dbReference type="EMBL" id="KQ417985">
    <property type="protein sequence ID" value="KOF89409.1"/>
    <property type="molecule type" value="Genomic_DNA"/>
</dbReference>